<evidence type="ECO:0000313" key="2">
    <source>
        <dbReference type="Proteomes" id="UP000321857"/>
    </source>
</evidence>
<accession>A0A516IPN1</accession>
<reference evidence="1 2" key="1">
    <citation type="submission" date="2019-07" db="EMBL/GenBank/DDBJ databases">
        <title>Sphingomonas AE3 Genome sequencing and assembly.</title>
        <authorList>
            <person name="Kim H."/>
        </authorList>
    </citation>
    <scope>NUCLEOTIDE SEQUENCE [LARGE SCALE GENOMIC DNA]</scope>
    <source>
        <strain evidence="1 2">AE3</strain>
    </source>
</reference>
<organism evidence="1 2">
    <name type="scientific">Sphingomonas xanthus</name>
    <dbReference type="NCBI Taxonomy" id="2594473"/>
    <lineage>
        <taxon>Bacteria</taxon>
        <taxon>Pseudomonadati</taxon>
        <taxon>Pseudomonadota</taxon>
        <taxon>Alphaproteobacteria</taxon>
        <taxon>Sphingomonadales</taxon>
        <taxon>Sphingomonadaceae</taxon>
        <taxon>Sphingomonas</taxon>
    </lineage>
</organism>
<dbReference type="InterPro" id="IPR007435">
    <property type="entry name" value="DUF484"/>
</dbReference>
<sequence>MAKVISFEERAVARLRDRLGAAESANEDLVAFARGHSGATTAIHRAALALMDAEGIDGLFRAVTRDWPVLLGLDHAVLVLVADGRGFRVEAGHVGTVEPRIVDRAIARLDAVTMRTVDCGHPLFGAGARDIRSEALILLEAEAPLPYGLLLLGQQQSTSLDNRHGAQLLGFLGASLGAMLRRCLTQS</sequence>
<keyword evidence="2" id="KW-1185">Reference proteome</keyword>
<name>A0A516IPN1_9SPHN</name>
<gene>
    <name evidence="1" type="ORF">FMM02_02225</name>
</gene>
<dbReference type="Gene3D" id="3.30.450.40">
    <property type="match status" value="1"/>
</dbReference>
<proteinExistence type="predicted"/>
<dbReference type="Proteomes" id="UP000321857">
    <property type="component" value="Chromosome"/>
</dbReference>
<protein>
    <submittedName>
        <fullName evidence="1">DUF484 family protein</fullName>
    </submittedName>
</protein>
<dbReference type="OrthoDB" id="7200179at2"/>
<dbReference type="KEGG" id="sxa:FMM02_02225"/>
<dbReference type="Pfam" id="PF04340">
    <property type="entry name" value="DUF484"/>
    <property type="match status" value="1"/>
</dbReference>
<dbReference type="InterPro" id="IPR029016">
    <property type="entry name" value="GAF-like_dom_sf"/>
</dbReference>
<dbReference type="AlphaFoldDB" id="A0A516IPN1"/>
<evidence type="ECO:0000313" key="1">
    <source>
        <dbReference type="EMBL" id="QDP18880.1"/>
    </source>
</evidence>
<dbReference type="RefSeq" id="WP_147493340.1">
    <property type="nucleotide sequence ID" value="NZ_CP041659.1"/>
</dbReference>
<dbReference type="EMBL" id="CP041659">
    <property type="protein sequence ID" value="QDP18880.1"/>
    <property type="molecule type" value="Genomic_DNA"/>
</dbReference>